<proteinExistence type="predicted"/>
<evidence type="ECO:0000313" key="2">
    <source>
        <dbReference type="Proteomes" id="UP000032141"/>
    </source>
</evidence>
<dbReference type="HOGENOM" id="CLU_2501035_0_0_1"/>
<accession>A0A0D3BI60</accession>
<sequence length="86" mass="9945">MLSYLLVKEEHVDTKNMSRRTSAVNWVQLSNWREEEQMNLPLMDLMLEREKSLDFVSVGMFILSNNTLISDDNSGRYRDTAGGGEM</sequence>
<protein>
    <submittedName>
        <fullName evidence="1">Uncharacterized protein</fullName>
    </submittedName>
</protein>
<dbReference type="Gramene" id="Bo3g138730.1">
    <property type="protein sequence ID" value="Bo3g138730.1"/>
    <property type="gene ID" value="Bo3g138730"/>
</dbReference>
<dbReference type="EnsemblPlants" id="Bo3g138730.1">
    <property type="protein sequence ID" value="Bo3g138730.1"/>
    <property type="gene ID" value="Bo3g138730"/>
</dbReference>
<reference evidence="1" key="2">
    <citation type="submission" date="2015-03" db="UniProtKB">
        <authorList>
            <consortium name="EnsemblPlants"/>
        </authorList>
    </citation>
    <scope>IDENTIFICATION</scope>
</reference>
<keyword evidence="2" id="KW-1185">Reference proteome</keyword>
<organism evidence="1 2">
    <name type="scientific">Brassica oleracea var. oleracea</name>
    <dbReference type="NCBI Taxonomy" id="109376"/>
    <lineage>
        <taxon>Eukaryota</taxon>
        <taxon>Viridiplantae</taxon>
        <taxon>Streptophyta</taxon>
        <taxon>Embryophyta</taxon>
        <taxon>Tracheophyta</taxon>
        <taxon>Spermatophyta</taxon>
        <taxon>Magnoliopsida</taxon>
        <taxon>eudicotyledons</taxon>
        <taxon>Gunneridae</taxon>
        <taxon>Pentapetalae</taxon>
        <taxon>rosids</taxon>
        <taxon>malvids</taxon>
        <taxon>Brassicales</taxon>
        <taxon>Brassicaceae</taxon>
        <taxon>Brassiceae</taxon>
        <taxon>Brassica</taxon>
    </lineage>
</organism>
<dbReference type="Proteomes" id="UP000032141">
    <property type="component" value="Chromosome C3"/>
</dbReference>
<dbReference type="AlphaFoldDB" id="A0A0D3BI60"/>
<evidence type="ECO:0000313" key="1">
    <source>
        <dbReference type="EnsemblPlants" id="Bo3g138730.1"/>
    </source>
</evidence>
<reference evidence="1 2" key="1">
    <citation type="journal article" date="2014" name="Genome Biol.">
        <title>Transcriptome and methylome profiling reveals relics of genome dominance in the mesopolyploid Brassica oleracea.</title>
        <authorList>
            <person name="Parkin I.A."/>
            <person name="Koh C."/>
            <person name="Tang H."/>
            <person name="Robinson S.J."/>
            <person name="Kagale S."/>
            <person name="Clarke W.E."/>
            <person name="Town C.D."/>
            <person name="Nixon J."/>
            <person name="Krishnakumar V."/>
            <person name="Bidwell S.L."/>
            <person name="Denoeud F."/>
            <person name="Belcram H."/>
            <person name="Links M.G."/>
            <person name="Just J."/>
            <person name="Clarke C."/>
            <person name="Bender T."/>
            <person name="Huebert T."/>
            <person name="Mason A.S."/>
            <person name="Pires J.C."/>
            <person name="Barker G."/>
            <person name="Moore J."/>
            <person name="Walley P.G."/>
            <person name="Manoli S."/>
            <person name="Batley J."/>
            <person name="Edwards D."/>
            <person name="Nelson M.N."/>
            <person name="Wang X."/>
            <person name="Paterson A.H."/>
            <person name="King G."/>
            <person name="Bancroft I."/>
            <person name="Chalhoub B."/>
            <person name="Sharpe A.G."/>
        </authorList>
    </citation>
    <scope>NUCLEOTIDE SEQUENCE</scope>
    <source>
        <strain evidence="1 2">cv. TO1000</strain>
    </source>
</reference>
<name>A0A0D3BI60_BRAOL</name>